<keyword evidence="6" id="KW-0378">Hydrolase</keyword>
<dbReference type="Pfam" id="PF12631">
    <property type="entry name" value="MnmE_helical"/>
    <property type="match status" value="1"/>
</dbReference>
<accession>A0A538SS57</accession>
<dbReference type="InterPro" id="IPR005225">
    <property type="entry name" value="Small_GTP-bd"/>
</dbReference>
<dbReference type="SUPFAM" id="SSF52540">
    <property type="entry name" value="P-loop containing nucleoside triphosphate hydrolases"/>
    <property type="match status" value="1"/>
</dbReference>
<keyword evidence="2 6" id="KW-0819">tRNA processing</keyword>
<dbReference type="GO" id="GO:0046872">
    <property type="term" value="F:metal ion binding"/>
    <property type="evidence" value="ECO:0007669"/>
    <property type="project" value="UniProtKB-KW"/>
</dbReference>
<keyword evidence="6" id="KW-0479">Metal-binding</keyword>
<feature type="binding site" evidence="6">
    <location>
        <begin position="292"/>
        <end position="295"/>
    </location>
    <ligand>
        <name>GTP</name>
        <dbReference type="ChEBI" id="CHEBI:37565"/>
    </ligand>
</feature>
<feature type="binding site" evidence="6">
    <location>
        <position position="267"/>
    </location>
    <ligand>
        <name>K(+)</name>
        <dbReference type="ChEBI" id="CHEBI:29103"/>
    </ligand>
</feature>
<dbReference type="InterPro" id="IPR031168">
    <property type="entry name" value="G_TrmE"/>
</dbReference>
<evidence type="ECO:0000256" key="1">
    <source>
        <dbReference type="ARBA" id="ARBA00011043"/>
    </source>
</evidence>
<dbReference type="InterPro" id="IPR006073">
    <property type="entry name" value="GTP-bd"/>
</dbReference>
<evidence type="ECO:0000259" key="8">
    <source>
        <dbReference type="PROSITE" id="PS51709"/>
    </source>
</evidence>
<dbReference type="InterPro" id="IPR018948">
    <property type="entry name" value="GTP-bd_TrmE_N"/>
</dbReference>
<feature type="binding site" evidence="6">
    <location>
        <position position="248"/>
    </location>
    <ligand>
        <name>K(+)</name>
        <dbReference type="ChEBI" id="CHEBI:29103"/>
    </ligand>
</feature>
<feature type="binding site" evidence="6">
    <location>
        <begin position="248"/>
        <end position="253"/>
    </location>
    <ligand>
        <name>GTP</name>
        <dbReference type="ChEBI" id="CHEBI:37565"/>
    </ligand>
</feature>
<dbReference type="Gene3D" id="3.30.1360.120">
    <property type="entry name" value="Probable tRNA modification gtpase trme, domain 1"/>
    <property type="match status" value="1"/>
</dbReference>
<protein>
    <recommendedName>
        <fullName evidence="6">tRNA modification GTPase MnmE</fullName>
        <ecNumber evidence="6">3.6.-.-</ecNumber>
    </recommendedName>
</protein>
<dbReference type="InterPro" id="IPR025867">
    <property type="entry name" value="MnmE_helical"/>
</dbReference>
<dbReference type="InterPro" id="IPR004520">
    <property type="entry name" value="GTPase_MnmE"/>
</dbReference>
<dbReference type="GO" id="GO:0030488">
    <property type="term" value="P:tRNA methylation"/>
    <property type="evidence" value="ECO:0007669"/>
    <property type="project" value="TreeGrafter"/>
</dbReference>
<evidence type="ECO:0000256" key="3">
    <source>
        <dbReference type="ARBA" id="ARBA00022741"/>
    </source>
</evidence>
<sequence length="499" mass="51135">MPTLDDTIAAIATAPGAAGLAVVRVSGARAVAIADAVFRGSRPLAGAAGSTLHHGWAAAPIHRGPRSSAGAGRPPESVTHRIDEVVVALFRAPHSYTREDVVEISCHGGSLPARRVLDALLAAGARLARPGEFTLRAFLNGRIDLAQAEAVADVIQAETVAAHELATSQLAGELSRRLAAVSEGLANALAEVEARVDFAEEVGGVEVPPHVSAAIAEAECALASLLEGSQYTRAVREGLRVPIVGRPNVGKSSLFNALLGEERAIVTEVPGTTRDRVSEAIEVAGVRVTLSDTAGLRESTEPVEAIGIGRTHAALEESPVALWVVDGGAPLAPEDRWIAEKLRAKRVLTALNKRDLPAVTLAEHVTALLDGAPGNGTGVAVPLGVARPEARGGPPARVVAVSAARSEGLDELRAALASLLGAGAAGGHAGAVGNARHVDALTRAREALVRASAIAARGEPGEIVALELREGLAAIGEVTGRAVGEDLLDRIFSRFCIGK</sequence>
<dbReference type="AlphaFoldDB" id="A0A538SS57"/>
<feature type="binding site" evidence="6">
    <location>
        <position position="142"/>
    </location>
    <ligand>
        <name>(6S)-5-formyl-5,6,7,8-tetrahydrofolate</name>
        <dbReference type="ChEBI" id="CHEBI:57457"/>
    </ligand>
</feature>
<feature type="binding site" evidence="6">
    <location>
        <position position="272"/>
    </location>
    <ligand>
        <name>K(+)</name>
        <dbReference type="ChEBI" id="CHEBI:29103"/>
    </ligand>
</feature>
<feature type="binding site" evidence="6">
    <location>
        <position position="269"/>
    </location>
    <ligand>
        <name>K(+)</name>
        <dbReference type="ChEBI" id="CHEBI:29103"/>
    </ligand>
</feature>
<feature type="binding site" evidence="6">
    <location>
        <position position="252"/>
    </location>
    <ligand>
        <name>Mg(2+)</name>
        <dbReference type="ChEBI" id="CHEBI:18420"/>
    </ligand>
</feature>
<dbReference type="InterPro" id="IPR027266">
    <property type="entry name" value="TrmE/GcvT-like"/>
</dbReference>
<proteinExistence type="inferred from homology"/>
<dbReference type="EMBL" id="VBOS01000276">
    <property type="protein sequence ID" value="TMQ54223.1"/>
    <property type="molecule type" value="Genomic_DNA"/>
</dbReference>
<dbReference type="SUPFAM" id="SSF116878">
    <property type="entry name" value="TrmE connector domain"/>
    <property type="match status" value="1"/>
</dbReference>
<name>A0A538SS57_UNCEI</name>
<keyword evidence="4 6" id="KW-0630">Potassium</keyword>
<evidence type="ECO:0000313" key="10">
    <source>
        <dbReference type="Proteomes" id="UP000317716"/>
    </source>
</evidence>
<gene>
    <name evidence="6 9" type="primary">mnmE</name>
    <name evidence="6" type="synonym">trmE</name>
    <name evidence="9" type="ORF">E6K72_07885</name>
</gene>
<dbReference type="GO" id="GO:0003924">
    <property type="term" value="F:GTPase activity"/>
    <property type="evidence" value="ECO:0007669"/>
    <property type="project" value="UniProtKB-UniRule"/>
</dbReference>
<comment type="caution">
    <text evidence="9">The sequence shown here is derived from an EMBL/GenBank/DDBJ whole genome shotgun (WGS) entry which is preliminary data.</text>
</comment>
<organism evidence="9 10">
    <name type="scientific">Eiseniibacteriota bacterium</name>
    <dbReference type="NCBI Taxonomy" id="2212470"/>
    <lineage>
        <taxon>Bacteria</taxon>
        <taxon>Candidatus Eiseniibacteriota</taxon>
    </lineage>
</organism>
<dbReference type="GO" id="GO:0002098">
    <property type="term" value="P:tRNA wobble uridine modification"/>
    <property type="evidence" value="ECO:0007669"/>
    <property type="project" value="TreeGrafter"/>
</dbReference>
<dbReference type="GO" id="GO:0005829">
    <property type="term" value="C:cytosol"/>
    <property type="evidence" value="ECO:0007669"/>
    <property type="project" value="TreeGrafter"/>
</dbReference>
<feature type="binding site" evidence="6">
    <location>
        <position position="273"/>
    </location>
    <ligand>
        <name>Mg(2+)</name>
        <dbReference type="ChEBI" id="CHEBI:18420"/>
    </ligand>
</feature>
<dbReference type="PANTHER" id="PTHR42714">
    <property type="entry name" value="TRNA MODIFICATION GTPASE GTPBP3"/>
    <property type="match status" value="1"/>
</dbReference>
<evidence type="ECO:0000256" key="5">
    <source>
        <dbReference type="ARBA" id="ARBA00023134"/>
    </source>
</evidence>
<feature type="binding site" evidence="6">
    <location>
        <begin position="267"/>
        <end position="273"/>
    </location>
    <ligand>
        <name>GTP</name>
        <dbReference type="ChEBI" id="CHEBI:37565"/>
    </ligand>
</feature>
<feature type="binding site" evidence="6">
    <location>
        <position position="103"/>
    </location>
    <ligand>
        <name>(6S)-5-formyl-5,6,7,8-tetrahydrofolate</name>
        <dbReference type="ChEBI" id="CHEBI:57457"/>
    </ligand>
</feature>
<dbReference type="PROSITE" id="PS51709">
    <property type="entry name" value="G_TRME"/>
    <property type="match status" value="1"/>
</dbReference>
<comment type="subunit">
    <text evidence="6">Homodimer. Heterotetramer of two MnmE and two MnmG subunits.</text>
</comment>
<keyword evidence="3 6" id="KW-0547">Nucleotide-binding</keyword>
<dbReference type="Gene3D" id="1.20.120.430">
    <property type="entry name" value="tRNA modification GTPase MnmE domain 2"/>
    <property type="match status" value="1"/>
</dbReference>
<dbReference type="EC" id="3.6.-.-" evidence="6"/>
<dbReference type="Gene3D" id="3.40.50.300">
    <property type="entry name" value="P-loop containing nucleotide triphosphate hydrolases"/>
    <property type="match status" value="1"/>
</dbReference>
<dbReference type="CDD" id="cd04164">
    <property type="entry name" value="trmE"/>
    <property type="match status" value="1"/>
</dbReference>
<feature type="binding site" evidence="6">
    <location>
        <position position="499"/>
    </location>
    <ligand>
        <name>(6S)-5-formyl-5,6,7,8-tetrahydrofolate</name>
        <dbReference type="ChEBI" id="CHEBI:57457"/>
    </ligand>
</feature>
<comment type="caution">
    <text evidence="6">Lacks conserved residue(s) required for the propagation of feature annotation.</text>
</comment>
<dbReference type="Pfam" id="PF01926">
    <property type="entry name" value="MMR_HSR1"/>
    <property type="match status" value="1"/>
</dbReference>
<dbReference type="InterPro" id="IPR027417">
    <property type="entry name" value="P-loop_NTPase"/>
</dbReference>
<dbReference type="PANTHER" id="PTHR42714:SF2">
    <property type="entry name" value="TRNA MODIFICATION GTPASE GTPBP3, MITOCHONDRIAL"/>
    <property type="match status" value="1"/>
</dbReference>
<dbReference type="NCBIfam" id="TIGR00450">
    <property type="entry name" value="mnmE_trmE_thdF"/>
    <property type="match status" value="1"/>
</dbReference>
<comment type="similarity">
    <text evidence="1 6 7">Belongs to the TRAFAC class TrmE-Era-EngA-EngB-Septin-like GTPase superfamily. TrmE GTPase family.</text>
</comment>
<reference evidence="9 10" key="1">
    <citation type="journal article" date="2019" name="Nat. Microbiol.">
        <title>Mediterranean grassland soil C-N compound turnover is dependent on rainfall and depth, and is mediated by genomically divergent microorganisms.</title>
        <authorList>
            <person name="Diamond S."/>
            <person name="Andeer P.F."/>
            <person name="Li Z."/>
            <person name="Crits-Christoph A."/>
            <person name="Burstein D."/>
            <person name="Anantharaman K."/>
            <person name="Lane K.R."/>
            <person name="Thomas B.C."/>
            <person name="Pan C."/>
            <person name="Northen T.R."/>
            <person name="Banfield J.F."/>
        </authorList>
    </citation>
    <scope>NUCLEOTIDE SEQUENCE [LARGE SCALE GENOMIC DNA]</scope>
    <source>
        <strain evidence="9">WS_2</strain>
    </source>
</reference>
<keyword evidence="6" id="KW-0963">Cytoplasm</keyword>
<comment type="subcellular location">
    <subcellularLocation>
        <location evidence="6">Cytoplasm</location>
    </subcellularLocation>
</comment>
<evidence type="ECO:0000313" key="9">
    <source>
        <dbReference type="EMBL" id="TMQ54223.1"/>
    </source>
</evidence>
<dbReference type="GO" id="GO:0005525">
    <property type="term" value="F:GTP binding"/>
    <property type="evidence" value="ECO:0007669"/>
    <property type="project" value="UniProtKB-UniRule"/>
</dbReference>
<dbReference type="CDD" id="cd14858">
    <property type="entry name" value="TrmE_N"/>
    <property type="match status" value="1"/>
</dbReference>
<feature type="domain" description="TrmE-type G" evidence="8">
    <location>
        <begin position="238"/>
        <end position="421"/>
    </location>
</feature>
<dbReference type="InterPro" id="IPR027368">
    <property type="entry name" value="MnmE_dom2"/>
</dbReference>
<dbReference type="NCBIfam" id="TIGR00231">
    <property type="entry name" value="small_GTP"/>
    <property type="match status" value="1"/>
</dbReference>
<evidence type="ECO:0000256" key="2">
    <source>
        <dbReference type="ARBA" id="ARBA00022694"/>
    </source>
</evidence>
<dbReference type="HAMAP" id="MF_00379">
    <property type="entry name" value="GTPase_MnmE"/>
    <property type="match status" value="1"/>
</dbReference>
<keyword evidence="5 6" id="KW-0342">GTP-binding</keyword>
<evidence type="ECO:0000256" key="6">
    <source>
        <dbReference type="HAMAP-Rule" id="MF_00379"/>
    </source>
</evidence>
<dbReference type="Pfam" id="PF10396">
    <property type="entry name" value="TrmE_N"/>
    <property type="match status" value="1"/>
</dbReference>
<evidence type="ECO:0000256" key="7">
    <source>
        <dbReference type="RuleBase" id="RU003313"/>
    </source>
</evidence>
<keyword evidence="6" id="KW-0460">Magnesium</keyword>
<dbReference type="Proteomes" id="UP000317716">
    <property type="component" value="Unassembled WGS sequence"/>
</dbReference>
<feature type="binding site" evidence="6">
    <location>
        <position position="24"/>
    </location>
    <ligand>
        <name>(6S)-5-formyl-5,6,7,8-tetrahydrofolate</name>
        <dbReference type="ChEBI" id="CHEBI:57457"/>
    </ligand>
</feature>
<comment type="function">
    <text evidence="6">Exhibits a very high intrinsic GTPase hydrolysis rate. Involved in the addition of a carboxymethylaminomethyl (cmnm) group at the wobble position (U34) of certain tRNAs, forming tRNA-cmnm(5)s(2)U34.</text>
</comment>
<comment type="cofactor">
    <cofactor evidence="6">
        <name>K(+)</name>
        <dbReference type="ChEBI" id="CHEBI:29103"/>
    </cofactor>
    <text evidence="6">Binds 1 potassium ion per subunit.</text>
</comment>
<evidence type="ECO:0000256" key="4">
    <source>
        <dbReference type="ARBA" id="ARBA00022958"/>
    </source>
</evidence>